<comment type="caution">
    <text evidence="2">The sequence shown here is derived from an EMBL/GenBank/DDBJ whole genome shotgun (WGS) entry which is preliminary data.</text>
</comment>
<gene>
    <name evidence="2" type="primary">phaP</name>
    <name evidence="2" type="ORF">LNKW23_02930</name>
</gene>
<proteinExistence type="predicted"/>
<evidence type="ECO:0000313" key="2">
    <source>
        <dbReference type="EMBL" id="GMG81081.1"/>
    </source>
</evidence>
<name>A0ABQ6LL05_9RHOB</name>
<dbReference type="EMBL" id="BSYI01000002">
    <property type="protein sequence ID" value="GMG81081.1"/>
    <property type="molecule type" value="Genomic_DNA"/>
</dbReference>
<evidence type="ECO:0000259" key="1">
    <source>
        <dbReference type="Pfam" id="PF09361"/>
    </source>
</evidence>
<feature type="domain" description="Phasin" evidence="1">
    <location>
        <begin position="32"/>
        <end position="131"/>
    </location>
</feature>
<keyword evidence="3" id="KW-1185">Reference proteome</keyword>
<sequence>MNTEATRTVEEFTAEAQKTMETSVEKMTQSVEDVSNFSRENVEAVVASSKRAAKAAEEMNAEIAAYAKRSYEDGLAAAKDMTGAKSMTEFFEKQTTFAKSALEAYVAEATKLNEMMTSATKEIFEPLNARFTAASDMVKSELA</sequence>
<dbReference type="RefSeq" id="WP_285669706.1">
    <property type="nucleotide sequence ID" value="NZ_BSYI01000002.1"/>
</dbReference>
<reference evidence="2 3" key="1">
    <citation type="submission" date="2023-04" db="EMBL/GenBank/DDBJ databases">
        <title>Marinoamorphus aggregata gen. nov., sp. Nov., isolate from tissue of brittle star Ophioplocus japonicus.</title>
        <authorList>
            <person name="Kawano K."/>
            <person name="Sawayama S."/>
            <person name="Nakagawa S."/>
        </authorList>
    </citation>
    <scope>NUCLEOTIDE SEQUENCE [LARGE SCALE GENOMIC DNA]</scope>
    <source>
        <strain evidence="2 3">NKW23</strain>
    </source>
</reference>
<dbReference type="Pfam" id="PF09361">
    <property type="entry name" value="Phasin_2"/>
    <property type="match status" value="1"/>
</dbReference>
<dbReference type="InterPro" id="IPR010127">
    <property type="entry name" value="Phasin_subfam-1"/>
</dbReference>
<dbReference type="InterPro" id="IPR018968">
    <property type="entry name" value="Phasin"/>
</dbReference>
<dbReference type="NCBIfam" id="TIGR01841">
    <property type="entry name" value="phasin"/>
    <property type="match status" value="1"/>
</dbReference>
<evidence type="ECO:0000313" key="3">
    <source>
        <dbReference type="Proteomes" id="UP001239909"/>
    </source>
</evidence>
<accession>A0ABQ6LL05</accession>
<protein>
    <submittedName>
        <fullName evidence="2">TIGR01841 family phasin</fullName>
    </submittedName>
</protein>
<dbReference type="Proteomes" id="UP001239909">
    <property type="component" value="Unassembled WGS sequence"/>
</dbReference>
<organism evidence="2 3">
    <name type="scientific">Paralimibaculum aggregatum</name>
    <dbReference type="NCBI Taxonomy" id="3036245"/>
    <lineage>
        <taxon>Bacteria</taxon>
        <taxon>Pseudomonadati</taxon>
        <taxon>Pseudomonadota</taxon>
        <taxon>Alphaproteobacteria</taxon>
        <taxon>Rhodobacterales</taxon>
        <taxon>Paracoccaceae</taxon>
        <taxon>Paralimibaculum</taxon>
    </lineage>
</organism>